<dbReference type="Pfam" id="PF13298">
    <property type="entry name" value="LigD_N"/>
    <property type="match status" value="1"/>
</dbReference>
<dbReference type="Gene3D" id="3.90.920.10">
    <property type="entry name" value="DNA primase, PRIM domain"/>
    <property type="match status" value="1"/>
</dbReference>
<feature type="compositionally biased region" description="Basic and acidic residues" evidence="21">
    <location>
        <begin position="557"/>
        <end position="568"/>
    </location>
</feature>
<dbReference type="EC" id="6.5.1.1" evidence="2"/>
<dbReference type="Pfam" id="PF01068">
    <property type="entry name" value="DNA_ligase_A_M"/>
    <property type="match status" value="1"/>
</dbReference>
<feature type="compositionally biased region" description="Low complexity" evidence="21">
    <location>
        <begin position="583"/>
        <end position="624"/>
    </location>
</feature>
<evidence type="ECO:0000256" key="3">
    <source>
        <dbReference type="ARBA" id="ARBA00022598"/>
    </source>
</evidence>
<dbReference type="Gene3D" id="3.30.1490.70">
    <property type="match status" value="1"/>
</dbReference>
<evidence type="ECO:0000256" key="8">
    <source>
        <dbReference type="ARBA" id="ARBA00022741"/>
    </source>
</evidence>
<evidence type="ECO:0000256" key="2">
    <source>
        <dbReference type="ARBA" id="ARBA00012727"/>
    </source>
</evidence>
<keyword evidence="12" id="KW-0067">ATP-binding</keyword>
<dbReference type="InterPro" id="IPR052171">
    <property type="entry name" value="NHEJ_LigD"/>
</dbReference>
<dbReference type="Pfam" id="PF04679">
    <property type="entry name" value="DNA_ligase_A_C"/>
    <property type="match status" value="1"/>
</dbReference>
<evidence type="ECO:0000256" key="17">
    <source>
        <dbReference type="ARBA" id="ARBA00023211"/>
    </source>
</evidence>
<feature type="compositionally biased region" description="Low complexity" evidence="21">
    <location>
        <begin position="637"/>
        <end position="656"/>
    </location>
</feature>
<dbReference type="Gene3D" id="2.40.50.140">
    <property type="entry name" value="Nucleic acid-binding proteins"/>
    <property type="match status" value="1"/>
</dbReference>
<evidence type="ECO:0000256" key="20">
    <source>
        <dbReference type="ARBA" id="ARBA00034003"/>
    </source>
</evidence>
<reference evidence="23 24" key="1">
    <citation type="submission" date="2023-04" db="EMBL/GenBank/DDBJ databases">
        <title>Luteimonas sp. M1R5S18.</title>
        <authorList>
            <person name="Sun J.-Q."/>
        </authorList>
    </citation>
    <scope>NUCLEOTIDE SEQUENCE [LARGE SCALE GENOMIC DNA]</scope>
    <source>
        <strain evidence="23 24">M1R5S18</strain>
    </source>
</reference>
<dbReference type="SUPFAM" id="SSF50249">
    <property type="entry name" value="Nucleic acid-binding proteins"/>
    <property type="match status" value="1"/>
</dbReference>
<keyword evidence="24" id="KW-1185">Reference proteome</keyword>
<dbReference type="Proteomes" id="UP001156831">
    <property type="component" value="Unassembled WGS sequence"/>
</dbReference>
<feature type="region of interest" description="Disordered" evidence="21">
    <location>
        <begin position="173"/>
        <end position="236"/>
    </location>
</feature>
<dbReference type="SUPFAM" id="SSF56091">
    <property type="entry name" value="DNA ligase/mRNA capping enzyme, catalytic domain"/>
    <property type="match status" value="1"/>
</dbReference>
<evidence type="ECO:0000256" key="15">
    <source>
        <dbReference type="ARBA" id="ARBA00023172"/>
    </source>
</evidence>
<evidence type="ECO:0000256" key="14">
    <source>
        <dbReference type="ARBA" id="ARBA00023125"/>
    </source>
</evidence>
<keyword evidence="6" id="KW-0540">Nuclease</keyword>
<keyword evidence="8" id="KW-0547">Nucleotide-binding</keyword>
<dbReference type="InterPro" id="IPR014145">
    <property type="entry name" value="LigD_pol_dom"/>
</dbReference>
<evidence type="ECO:0000256" key="18">
    <source>
        <dbReference type="ARBA" id="ARBA00023268"/>
    </source>
</evidence>
<evidence type="ECO:0000256" key="11">
    <source>
        <dbReference type="ARBA" id="ARBA00022839"/>
    </source>
</evidence>
<keyword evidence="13" id="KW-0239">DNA-directed DNA polymerase</keyword>
<keyword evidence="3 23" id="KW-0436">Ligase</keyword>
<dbReference type="Pfam" id="PF21686">
    <property type="entry name" value="LigD_Prim-Pol"/>
    <property type="match status" value="1"/>
</dbReference>
<evidence type="ECO:0000256" key="7">
    <source>
        <dbReference type="ARBA" id="ARBA00022723"/>
    </source>
</evidence>
<keyword evidence="4" id="KW-0808">Transferase</keyword>
<dbReference type="PROSITE" id="PS50160">
    <property type="entry name" value="DNA_LIGASE_A3"/>
    <property type="match status" value="1"/>
</dbReference>
<keyword evidence="5" id="KW-0548">Nucleotidyltransferase</keyword>
<dbReference type="PANTHER" id="PTHR42705:SF2">
    <property type="entry name" value="BIFUNCTIONAL NON-HOMOLOGOUS END JOINING PROTEIN LIGD"/>
    <property type="match status" value="1"/>
</dbReference>
<evidence type="ECO:0000256" key="19">
    <source>
        <dbReference type="ARBA" id="ARBA00029943"/>
    </source>
</evidence>
<feature type="compositionally biased region" description="Low complexity" evidence="21">
    <location>
        <begin position="207"/>
        <end position="228"/>
    </location>
</feature>
<keyword evidence="18" id="KW-0511">Multifunctional enzyme</keyword>
<dbReference type="PANTHER" id="PTHR42705">
    <property type="entry name" value="BIFUNCTIONAL NON-HOMOLOGOUS END JOINING PROTEIN LIGD"/>
    <property type="match status" value="1"/>
</dbReference>
<evidence type="ECO:0000256" key="5">
    <source>
        <dbReference type="ARBA" id="ARBA00022695"/>
    </source>
</evidence>
<dbReference type="InterPro" id="IPR014146">
    <property type="entry name" value="LigD_ligase_dom"/>
</dbReference>
<keyword evidence="10" id="KW-0378">Hydrolase</keyword>
<dbReference type="CDD" id="cd07971">
    <property type="entry name" value="OBF_DNA_ligase_LigD"/>
    <property type="match status" value="1"/>
</dbReference>
<protein>
    <recommendedName>
        <fullName evidence="2">DNA ligase (ATP)</fullName>
        <ecNumber evidence="2">6.5.1.1</ecNumber>
    </recommendedName>
    <alternativeName>
        <fullName evidence="19">NHEJ DNA polymerase</fullName>
    </alternativeName>
</protein>
<evidence type="ECO:0000256" key="9">
    <source>
        <dbReference type="ARBA" id="ARBA00022763"/>
    </source>
</evidence>
<evidence type="ECO:0000256" key="4">
    <source>
        <dbReference type="ARBA" id="ARBA00022679"/>
    </source>
</evidence>
<dbReference type="RefSeq" id="WP_280598840.1">
    <property type="nucleotide sequence ID" value="NZ_JARXRN010000006.1"/>
</dbReference>
<evidence type="ECO:0000259" key="22">
    <source>
        <dbReference type="PROSITE" id="PS50160"/>
    </source>
</evidence>
<dbReference type="InterPro" id="IPR014144">
    <property type="entry name" value="LigD_PE_domain"/>
</dbReference>
<evidence type="ECO:0000256" key="13">
    <source>
        <dbReference type="ARBA" id="ARBA00022932"/>
    </source>
</evidence>
<evidence type="ECO:0000256" key="16">
    <source>
        <dbReference type="ARBA" id="ARBA00023204"/>
    </source>
</evidence>
<sequence>MALEDYRRKRRFGQTPEPDDGPARTARGRRPIFVVQLHHASRRHYDFRLQVGDVLRSWAVPKGPSFDPKVKRMAVEVEDHPLDYAGFEGEIPAGHYGAGHVALFDHGTWTTDGDVAAQLAKGHLRFELHGDRLKGGWHLVRSGKPARQPQWLLFKQDDAWAGPAEADDLLEGVTAPPASRTVAKKSAARAKTPAGNRPASDKRRSAARTPFATRAARKSASTPATPAARARRSRTDWRAAAGKLTGAREHALGTDAPAPQLARLVAQPPAGGQWLHELKWDGYRLLASLHAGAPRLWSRNGLDWTDRVPEVRDALATLGAREALLDGELIAVQGRREDFNALQQVLSGERQGRLRLVLFDLLHLDGIDLAHAPLLERKQLLERLLRKAPEVLAYSSHGVGDGEAAFQAALDAGFEGIISKRADAAYHPGRGDDWRKTKAQASAEYAVVGYTPPKGSRRGIGALLLATPDPTHGWRYAGRVGSGFSDPQLAALGERLAGKGRAAETVYVPEHDTDLRQAKWLPRPAFVVEVFHRGTGGRGLLRQASFKALRPDKRVSDLADAGGDRIDDGAEDGSVARRRKTRPGTAPGNTAKAAKAGARAPAKASKASGANAAMAPKASGPAKPTRASKKTGKTTRAIKAANAAPGPTARGATGAKQAKASATGGGTVKDRARAAPKARARGAGAGNARSPPALSSPGKVLFPGDGITKRQLADYYAAAMDWLLPEIAGRPLSLVRCPGGLRAQCFFQKHATPGMDLVSRIPLKESDGGREDYLYVTDAASVLELVQFNTIEFHPWGTHVDDVEHCDRLVFDLDPDASIGWPDVVAAARQLRGFLSQAGLESFVRTTGGKGLHLVVPLSPAEPWERARAFAQAVAEAAREADPLRYVATASKQRRKGRIFIDWLRNGRGATSVASFSVRARAGAPVCMPLRWEELGRVRAGNAWDIGNALARLKRLRRHPWEGIDAVVQSLPG</sequence>
<keyword evidence="9" id="KW-0227">DNA damage</keyword>
<comment type="caution">
    <text evidence="23">The sequence shown here is derived from an EMBL/GenBank/DDBJ whole genome shotgun (WGS) entry which is preliminary data.</text>
</comment>
<accession>A0ABT6JEE7</accession>
<evidence type="ECO:0000256" key="1">
    <source>
        <dbReference type="ARBA" id="ARBA00001936"/>
    </source>
</evidence>
<comment type="catalytic activity">
    <reaction evidence="20">
        <text>ATP + (deoxyribonucleotide)n-3'-hydroxyl + 5'-phospho-(deoxyribonucleotide)m = (deoxyribonucleotide)n+m + AMP + diphosphate.</text>
        <dbReference type="EC" id="6.5.1.1"/>
    </reaction>
</comment>
<name>A0ABT6JEE7_9GAMM</name>
<organism evidence="23 24">
    <name type="scientific">Luteimonas rhizosphaericola</name>
    <dbReference type="NCBI Taxonomy" id="3042024"/>
    <lineage>
        <taxon>Bacteria</taxon>
        <taxon>Pseudomonadati</taxon>
        <taxon>Pseudomonadota</taxon>
        <taxon>Gammaproteobacteria</taxon>
        <taxon>Lysobacterales</taxon>
        <taxon>Lysobacteraceae</taxon>
        <taxon>Luteimonas</taxon>
    </lineage>
</organism>
<keyword evidence="14" id="KW-0238">DNA-binding</keyword>
<dbReference type="NCBIfam" id="TIGR02778">
    <property type="entry name" value="ligD_pol"/>
    <property type="match status" value="1"/>
</dbReference>
<keyword evidence="17" id="KW-0464">Manganese</keyword>
<dbReference type="InterPro" id="IPR012310">
    <property type="entry name" value="DNA_ligase_ATP-dep_cent"/>
</dbReference>
<keyword evidence="7" id="KW-0479">Metal-binding</keyword>
<gene>
    <name evidence="23" type="primary">ligD</name>
    <name evidence="23" type="ORF">QFW80_00185</name>
</gene>
<dbReference type="InterPro" id="IPR012340">
    <property type="entry name" value="NA-bd_OB-fold"/>
</dbReference>
<evidence type="ECO:0000256" key="21">
    <source>
        <dbReference type="SAM" id="MobiDB-lite"/>
    </source>
</evidence>
<dbReference type="InterPro" id="IPR012309">
    <property type="entry name" value="DNA_ligase_ATP-dep_C"/>
</dbReference>
<evidence type="ECO:0000256" key="6">
    <source>
        <dbReference type="ARBA" id="ARBA00022722"/>
    </source>
</evidence>
<evidence type="ECO:0000313" key="24">
    <source>
        <dbReference type="Proteomes" id="UP001156831"/>
    </source>
</evidence>
<evidence type="ECO:0000256" key="12">
    <source>
        <dbReference type="ARBA" id="ARBA00022840"/>
    </source>
</evidence>
<proteinExistence type="predicted"/>
<dbReference type="EMBL" id="JARXRN010000006">
    <property type="protein sequence ID" value="MDH5828942.1"/>
    <property type="molecule type" value="Genomic_DNA"/>
</dbReference>
<dbReference type="Gene3D" id="3.30.470.30">
    <property type="entry name" value="DNA ligase/mRNA capping enzyme"/>
    <property type="match status" value="1"/>
</dbReference>
<dbReference type="NCBIfam" id="TIGR02779">
    <property type="entry name" value="NHEJ_ligase_lig"/>
    <property type="match status" value="1"/>
</dbReference>
<comment type="cofactor">
    <cofactor evidence="1">
        <name>Mn(2+)</name>
        <dbReference type="ChEBI" id="CHEBI:29035"/>
    </cofactor>
</comment>
<feature type="region of interest" description="Disordered" evidence="21">
    <location>
        <begin position="557"/>
        <end position="701"/>
    </location>
</feature>
<keyword evidence="15" id="KW-0233">DNA recombination</keyword>
<feature type="region of interest" description="Disordered" evidence="21">
    <location>
        <begin position="1"/>
        <end position="28"/>
    </location>
</feature>
<keyword evidence="11" id="KW-0269">Exonuclease</keyword>
<dbReference type="NCBIfam" id="TIGR02777">
    <property type="entry name" value="LigD_PE_dom"/>
    <property type="match status" value="1"/>
</dbReference>
<keyword evidence="16" id="KW-0234">DNA repair</keyword>
<dbReference type="CDD" id="cd07906">
    <property type="entry name" value="Adenylation_DNA_ligase_LigD_LigC"/>
    <property type="match status" value="1"/>
</dbReference>
<feature type="domain" description="ATP-dependent DNA ligase family profile" evidence="22">
    <location>
        <begin position="347"/>
        <end position="438"/>
    </location>
</feature>
<evidence type="ECO:0000256" key="10">
    <source>
        <dbReference type="ARBA" id="ARBA00022801"/>
    </source>
</evidence>
<evidence type="ECO:0000313" key="23">
    <source>
        <dbReference type="EMBL" id="MDH5828942.1"/>
    </source>
</evidence>
<dbReference type="GO" id="GO:0003910">
    <property type="term" value="F:DNA ligase (ATP) activity"/>
    <property type="evidence" value="ECO:0007669"/>
    <property type="project" value="UniProtKB-EC"/>
</dbReference>